<dbReference type="EMBL" id="SKCS01000485">
    <property type="protein sequence ID" value="TNN06049.1"/>
    <property type="molecule type" value="Genomic_DNA"/>
</dbReference>
<evidence type="ECO:0000256" key="2">
    <source>
        <dbReference type="ARBA" id="ARBA00022946"/>
    </source>
</evidence>
<dbReference type="Proteomes" id="UP000311919">
    <property type="component" value="Unassembled WGS sequence"/>
</dbReference>
<dbReference type="STRING" id="6182.Q5DD87"/>
<accession>Q5DD87</accession>
<evidence type="ECO:0000313" key="4">
    <source>
        <dbReference type="EMBL" id="TNN06048.1"/>
    </source>
</evidence>
<protein>
    <submittedName>
        <fullName evidence="3">SJCHGC02185 protein</fullName>
    </submittedName>
    <submittedName>
        <fullName evidence="4">Transcription termination factor 3</fullName>
    </submittedName>
</protein>
<organism evidence="3">
    <name type="scientific">Schistosoma japonicum</name>
    <name type="common">Blood fluke</name>
    <dbReference type="NCBI Taxonomy" id="6182"/>
    <lineage>
        <taxon>Eukaryota</taxon>
        <taxon>Metazoa</taxon>
        <taxon>Spiralia</taxon>
        <taxon>Lophotrochozoa</taxon>
        <taxon>Platyhelminthes</taxon>
        <taxon>Trematoda</taxon>
        <taxon>Digenea</taxon>
        <taxon>Strigeidida</taxon>
        <taxon>Schistosomatoidea</taxon>
        <taxon>Schistosomatidae</taxon>
        <taxon>Schistosoma</taxon>
    </lineage>
</organism>
<gene>
    <name evidence="4" type="ORF">EWB00_008674</name>
</gene>
<dbReference type="EMBL" id="SKCS01000485">
    <property type="protein sequence ID" value="TNN06048.1"/>
    <property type="molecule type" value="Genomic_DNA"/>
</dbReference>
<sequence>MFKTICYVVHLQDTLIYILRKYSLSADEVYIKSLLSDLSRKRVDIQSSLETHISNSPNTSTNDSRIIETKVHRTRQVVEWNMGKHFRKPGCELATRYNFKNLEVQTRMSNHLLCGALETKDCIKSLPDINKLSAKRIKSYLNQNQTPTESIDLLHQWFKELKLNELVRVPPSSGNLATYVPNCFTLSQLVKLGVDISRIEAIPGVANMLIKLDFHNDIEPLLWKLSDFGFKPEQIARIITRFPKILKLPLCELSARLTYFTNRNVLPTDVVTIIFKIPNILEKPSIEVDKSLGQIKSLLKLKNSEVVELITREPKIIVHSLPKIKDIFVVLSKMIGFSQSTIQKLVLSSPKLLVTEAKHLTDNFNIMHWRLNLPVDHIQIWPEALSTMPHLLNQRCTFLVRRKLFQPDPSKPLYTPLSAIILQNDNEFCQKYGLTTEEDYDNFLRTL</sequence>
<keyword evidence="2" id="KW-0809">Transit peptide</keyword>
<dbReference type="InterPro" id="IPR003690">
    <property type="entry name" value="MTERF"/>
</dbReference>
<dbReference type="AlphaFoldDB" id="Q5DD87"/>
<comment type="similarity">
    <text evidence="1">Belongs to the mTERF family.</text>
</comment>
<dbReference type="Gene3D" id="1.25.70.10">
    <property type="entry name" value="Transcription termination factor 3, mitochondrial"/>
    <property type="match status" value="1"/>
</dbReference>
<dbReference type="Pfam" id="PF02536">
    <property type="entry name" value="mTERF"/>
    <property type="match status" value="1"/>
</dbReference>
<evidence type="ECO:0000313" key="3">
    <source>
        <dbReference type="EMBL" id="AAW26219.1"/>
    </source>
</evidence>
<proteinExistence type="evidence at transcript level"/>
<reference evidence="4 5" key="3">
    <citation type="submission" date="2019-03" db="EMBL/GenBank/DDBJ databases">
        <title>An improved genome assembly of the fluke Schistosoma japonicum.</title>
        <authorList>
            <person name="Hu W."/>
            <person name="Luo F."/>
            <person name="Yin M."/>
            <person name="Mo X."/>
            <person name="Sun C."/>
            <person name="Wu Q."/>
            <person name="Zhu B."/>
            <person name="Xiang M."/>
            <person name="Wang J."/>
            <person name="Wang Y."/>
            <person name="Zhang T."/>
            <person name="Xu B."/>
            <person name="Zheng H."/>
            <person name="Feng Z."/>
        </authorList>
    </citation>
    <scope>NUCLEOTIDE SEQUENCE [LARGE SCALE GENOMIC DNA]</scope>
    <source>
        <strain evidence="4">HuSjv2</strain>
        <tissue evidence="4">Worms</tissue>
    </source>
</reference>
<dbReference type="EMBL" id="AY814487">
    <property type="protein sequence ID" value="AAW26219.1"/>
    <property type="molecule type" value="mRNA"/>
</dbReference>
<keyword evidence="5" id="KW-1185">Reference proteome</keyword>
<dbReference type="GO" id="GO:0003676">
    <property type="term" value="F:nucleic acid binding"/>
    <property type="evidence" value="ECO:0007669"/>
    <property type="project" value="InterPro"/>
</dbReference>
<reference evidence="3" key="1">
    <citation type="submission" date="2004-11" db="EMBL/GenBank/DDBJ databases">
        <title>The full-length cDNA sequences of Schistosoma japonicum genes.</title>
        <authorList>
            <person name="Han Z."/>
        </authorList>
    </citation>
    <scope>NUCLEOTIDE SEQUENCE</scope>
</reference>
<name>Q5DD87_SCHJA</name>
<dbReference type="OrthoDB" id="637682at2759"/>
<evidence type="ECO:0000313" key="5">
    <source>
        <dbReference type="Proteomes" id="UP000311919"/>
    </source>
</evidence>
<dbReference type="InterPro" id="IPR038538">
    <property type="entry name" value="MTERF_sf"/>
</dbReference>
<reference evidence="3" key="2">
    <citation type="journal article" date="2006" name="PLoS Pathog.">
        <title>New perspectives on host-parasite interplay by comparative transcriptomic and proteomic analyses of Schistosoma japonicum.</title>
        <authorList>
            <person name="Liu F."/>
            <person name="Lu J."/>
            <person name="Hu W."/>
            <person name="Wang S.Y."/>
            <person name="Cui S.J."/>
            <person name="Chi M."/>
            <person name="Yan Q."/>
            <person name="Wang X.R."/>
            <person name="Song H.D."/>
            <person name="Xu X.N."/>
            <person name="Wang J.J."/>
            <person name="Zhang X.L."/>
            <person name="Zhang X."/>
            <person name="Wang Z.Q."/>
            <person name="Xue C.L."/>
            <person name="Brindley P.J."/>
            <person name="McManus D.P."/>
            <person name="Yang P.Y."/>
            <person name="Feng Z."/>
            <person name="Chen Z."/>
            <person name="Han Z.G."/>
        </authorList>
    </citation>
    <scope>NUCLEOTIDE SEQUENCE</scope>
</reference>
<evidence type="ECO:0000256" key="1">
    <source>
        <dbReference type="ARBA" id="ARBA00007692"/>
    </source>
</evidence>